<proteinExistence type="predicted"/>
<dbReference type="RefSeq" id="WP_344616460.1">
    <property type="nucleotide sequence ID" value="NZ_BAAARV010000064.1"/>
</dbReference>
<gene>
    <name evidence="1" type="ORF">GCM10010170_065700</name>
</gene>
<dbReference type="Gene3D" id="6.10.250.660">
    <property type="match status" value="1"/>
</dbReference>
<evidence type="ECO:0000313" key="2">
    <source>
        <dbReference type="Proteomes" id="UP001501444"/>
    </source>
</evidence>
<sequence>MVFEFAVVLRGYDPREVDALLVPAVAALESGSEQVRAEAAAALRRANLPVVLRGFDRAQVDGAIAGLASRLGGSPEPTPSPGRVAVEFARVLRGYDMAAVDRLVEQVEGALAAGNAGARAEAAAAVRNAAFALKFGGYDRHEVDRYLEQAARELG</sequence>
<dbReference type="NCBIfam" id="TIGR03544">
    <property type="entry name" value="DivI1A_domain"/>
    <property type="match status" value="3"/>
</dbReference>
<keyword evidence="2" id="KW-1185">Reference proteome</keyword>
<organism evidence="1 2">
    <name type="scientific">Dactylosporangium salmoneum</name>
    <dbReference type="NCBI Taxonomy" id="53361"/>
    <lineage>
        <taxon>Bacteria</taxon>
        <taxon>Bacillati</taxon>
        <taxon>Actinomycetota</taxon>
        <taxon>Actinomycetes</taxon>
        <taxon>Micromonosporales</taxon>
        <taxon>Micromonosporaceae</taxon>
        <taxon>Dactylosporangium</taxon>
    </lineage>
</organism>
<dbReference type="InterPro" id="IPR019933">
    <property type="entry name" value="DivIVA_domain"/>
</dbReference>
<name>A0ABP5U0U2_9ACTN</name>
<protein>
    <recommendedName>
        <fullName evidence="3">DivIVA domain-containing protein</fullName>
    </recommendedName>
</protein>
<accession>A0ABP5U0U2</accession>
<evidence type="ECO:0008006" key="3">
    <source>
        <dbReference type="Google" id="ProtNLM"/>
    </source>
</evidence>
<dbReference type="EMBL" id="BAAARV010000064">
    <property type="protein sequence ID" value="GAA2366690.1"/>
    <property type="molecule type" value="Genomic_DNA"/>
</dbReference>
<comment type="caution">
    <text evidence="1">The sequence shown here is derived from an EMBL/GenBank/DDBJ whole genome shotgun (WGS) entry which is preliminary data.</text>
</comment>
<reference evidence="2" key="1">
    <citation type="journal article" date="2019" name="Int. J. Syst. Evol. Microbiol.">
        <title>The Global Catalogue of Microorganisms (GCM) 10K type strain sequencing project: providing services to taxonomists for standard genome sequencing and annotation.</title>
        <authorList>
            <consortium name="The Broad Institute Genomics Platform"/>
            <consortium name="The Broad Institute Genome Sequencing Center for Infectious Disease"/>
            <person name="Wu L."/>
            <person name="Ma J."/>
        </authorList>
    </citation>
    <scope>NUCLEOTIDE SEQUENCE [LARGE SCALE GENOMIC DNA]</scope>
    <source>
        <strain evidence="2">JCM 3272</strain>
    </source>
</reference>
<evidence type="ECO:0000313" key="1">
    <source>
        <dbReference type="EMBL" id="GAA2366690.1"/>
    </source>
</evidence>
<dbReference type="Proteomes" id="UP001501444">
    <property type="component" value="Unassembled WGS sequence"/>
</dbReference>